<feature type="region of interest" description="Disordered" evidence="1">
    <location>
        <begin position="72"/>
        <end position="94"/>
    </location>
</feature>
<sequence length="94" mass="10048">MRTLILFPLVGPHQKAQFANECGASNILPYRCRASRAGPRAMTQAAAPADGGTGGAAGAPGLNDVLLPWPSSSRPLPCCRRSDRPSGKLHRWRR</sequence>
<organism evidence="2">
    <name type="scientific">uncultured Acidimicrobiales bacterium</name>
    <dbReference type="NCBI Taxonomy" id="310071"/>
    <lineage>
        <taxon>Bacteria</taxon>
        <taxon>Bacillati</taxon>
        <taxon>Actinomycetota</taxon>
        <taxon>Acidimicrobiia</taxon>
        <taxon>Acidimicrobiales</taxon>
        <taxon>environmental samples</taxon>
    </lineage>
</organism>
<dbReference type="EMBL" id="CADCSZ010000124">
    <property type="protein sequence ID" value="CAA9245676.1"/>
    <property type="molecule type" value="Genomic_DNA"/>
</dbReference>
<protein>
    <submittedName>
        <fullName evidence="2">Uncharacterized protein</fullName>
    </submittedName>
</protein>
<name>A0A6J4IAL7_9ACTN</name>
<accession>A0A6J4IAL7</accession>
<gene>
    <name evidence="2" type="ORF">AVDCRST_MAG76-2010</name>
</gene>
<reference evidence="2" key="1">
    <citation type="submission" date="2020-02" db="EMBL/GenBank/DDBJ databases">
        <authorList>
            <person name="Meier V. D."/>
        </authorList>
    </citation>
    <scope>NUCLEOTIDE SEQUENCE</scope>
    <source>
        <strain evidence="2">AVDCRST_MAG76</strain>
    </source>
</reference>
<evidence type="ECO:0000256" key="1">
    <source>
        <dbReference type="SAM" id="MobiDB-lite"/>
    </source>
</evidence>
<proteinExistence type="predicted"/>
<evidence type="ECO:0000313" key="2">
    <source>
        <dbReference type="EMBL" id="CAA9245676.1"/>
    </source>
</evidence>
<dbReference type="AlphaFoldDB" id="A0A6J4IAL7"/>